<protein>
    <submittedName>
        <fullName evidence="3">Relaxase/Mobilisation nuclease domain-containing protein</fullName>
    </submittedName>
</protein>
<sequence length="339" mass="38457">MLVYSYGGIKGVLIVSILQILRERKQLHGLAKDYLDRNGFMQHQFIIFRHRDADHPHLHILVNRIGFDGKVLSDSQDFARSEKIIRQLEIQYNLIKVQSSCQSQERAMTKNELEMMKRKDEISTKMKLQTLVKSAMNQYLSTVEFIKSLEARGVNILFNQAKTGFVSGISYGYEGMIFKGAALGNTYKWSSVKSIISYEQERDHTAICEANIRTKSRNTSNGPGNDYHSHERNSSLVQGNSNAVSDRATKTHQQAKQRASSHISVFEGYSISAGKSGTFNKGFTQSNSGQPQTTTETGTLVGDIIRDLLSPVYVDYSQDLALLNQFRKKKKKKKRYPRL</sequence>
<dbReference type="Pfam" id="PF03432">
    <property type="entry name" value="Relaxase"/>
    <property type="match status" value="1"/>
</dbReference>
<feature type="compositionally biased region" description="Polar residues" evidence="1">
    <location>
        <begin position="234"/>
        <end position="244"/>
    </location>
</feature>
<evidence type="ECO:0000259" key="2">
    <source>
        <dbReference type="Pfam" id="PF03432"/>
    </source>
</evidence>
<organism evidence="3 4">
    <name type="scientific">Chitinophaga ginsengisegetis</name>
    <dbReference type="NCBI Taxonomy" id="393003"/>
    <lineage>
        <taxon>Bacteria</taxon>
        <taxon>Pseudomonadati</taxon>
        <taxon>Bacteroidota</taxon>
        <taxon>Chitinophagia</taxon>
        <taxon>Chitinophagales</taxon>
        <taxon>Chitinophagaceae</taxon>
        <taxon>Chitinophaga</taxon>
    </lineage>
</organism>
<keyword evidence="4" id="KW-1185">Reference proteome</keyword>
<dbReference type="Proteomes" id="UP000190166">
    <property type="component" value="Unassembled WGS sequence"/>
</dbReference>
<proteinExistence type="predicted"/>
<reference evidence="4" key="1">
    <citation type="submission" date="2017-02" db="EMBL/GenBank/DDBJ databases">
        <authorList>
            <person name="Varghese N."/>
            <person name="Submissions S."/>
        </authorList>
    </citation>
    <scope>NUCLEOTIDE SEQUENCE [LARGE SCALE GENOMIC DNA]</scope>
    <source>
        <strain evidence="4">DSM 18108</strain>
    </source>
</reference>
<evidence type="ECO:0000313" key="3">
    <source>
        <dbReference type="EMBL" id="SKD08434.1"/>
    </source>
</evidence>
<feature type="region of interest" description="Disordered" evidence="1">
    <location>
        <begin position="215"/>
        <end position="259"/>
    </location>
</feature>
<name>A0A1T5P6N5_9BACT</name>
<feature type="domain" description="MobA/VirD2-like nuclease" evidence="2">
    <location>
        <begin position="24"/>
        <end position="94"/>
    </location>
</feature>
<accession>A0A1T5P6N5</accession>
<dbReference type="AlphaFoldDB" id="A0A1T5P6N5"/>
<dbReference type="InterPro" id="IPR005094">
    <property type="entry name" value="Endonuclease_MobA/VirD2"/>
</dbReference>
<dbReference type="STRING" id="393003.SAMN05660461_4321"/>
<evidence type="ECO:0000313" key="4">
    <source>
        <dbReference type="Proteomes" id="UP000190166"/>
    </source>
</evidence>
<evidence type="ECO:0000256" key="1">
    <source>
        <dbReference type="SAM" id="MobiDB-lite"/>
    </source>
</evidence>
<dbReference type="RefSeq" id="WP_079471584.1">
    <property type="nucleotide sequence ID" value="NZ_FUZZ01000003.1"/>
</dbReference>
<gene>
    <name evidence="3" type="ORF">SAMN05660461_4321</name>
</gene>
<dbReference type="EMBL" id="FUZZ01000003">
    <property type="protein sequence ID" value="SKD08434.1"/>
    <property type="molecule type" value="Genomic_DNA"/>
</dbReference>